<accession>A0A515DER5</accession>
<evidence type="ECO:0000313" key="7">
    <source>
        <dbReference type="Proteomes" id="UP000316798"/>
    </source>
</evidence>
<comment type="similarity">
    <text evidence="2">Belongs to the DUF177 domain family.</text>
</comment>
<evidence type="ECO:0000256" key="3">
    <source>
        <dbReference type="ARBA" id="ARBA00015716"/>
    </source>
</evidence>
<evidence type="ECO:0000313" key="6">
    <source>
        <dbReference type="EMBL" id="QDL38887.1"/>
    </source>
</evidence>
<organism evidence="6 7">
    <name type="scientific">Rhodoferax sediminis</name>
    <dbReference type="NCBI Taxonomy" id="2509614"/>
    <lineage>
        <taxon>Bacteria</taxon>
        <taxon>Pseudomonadati</taxon>
        <taxon>Pseudomonadota</taxon>
        <taxon>Betaproteobacteria</taxon>
        <taxon>Burkholderiales</taxon>
        <taxon>Comamonadaceae</taxon>
        <taxon>Rhodoferax</taxon>
    </lineage>
</organism>
<evidence type="ECO:0000256" key="4">
    <source>
        <dbReference type="ARBA" id="ARBA00022517"/>
    </source>
</evidence>
<dbReference type="GO" id="GO:0005829">
    <property type="term" value="C:cytosol"/>
    <property type="evidence" value="ECO:0007669"/>
    <property type="project" value="TreeGrafter"/>
</dbReference>
<dbReference type="RefSeq" id="WP_142820323.1">
    <property type="nucleotide sequence ID" value="NZ_CP035503.1"/>
</dbReference>
<evidence type="ECO:0000256" key="5">
    <source>
        <dbReference type="ARBA" id="ARBA00031841"/>
    </source>
</evidence>
<dbReference type="Pfam" id="PF02620">
    <property type="entry name" value="YceD"/>
    <property type="match status" value="1"/>
</dbReference>
<dbReference type="Proteomes" id="UP000316798">
    <property type="component" value="Chromosome"/>
</dbReference>
<keyword evidence="4" id="KW-0690">Ribosome biogenesis</keyword>
<proteinExistence type="inferred from homology"/>
<reference evidence="6 7" key="1">
    <citation type="submission" date="2019-01" db="EMBL/GenBank/DDBJ databases">
        <title>Genomic insights into a novel species Rhodoferax sp.</title>
        <authorList>
            <person name="Jin L."/>
        </authorList>
    </citation>
    <scope>NUCLEOTIDE SEQUENCE [LARGE SCALE GENOMIC DNA]</scope>
    <source>
        <strain evidence="6 7">CHu59-6-5</strain>
    </source>
</reference>
<comment type="function">
    <text evidence="1">Plays a role in synthesis, processing and/or stability of 23S rRNA.</text>
</comment>
<evidence type="ECO:0000256" key="1">
    <source>
        <dbReference type="ARBA" id="ARBA00002868"/>
    </source>
</evidence>
<dbReference type="PANTHER" id="PTHR38099">
    <property type="entry name" value="LARGE RIBOSOMAL RNA SUBUNIT ACCUMULATION PROTEIN YCED"/>
    <property type="match status" value="1"/>
</dbReference>
<name>A0A515DER5_9BURK</name>
<dbReference type="AlphaFoldDB" id="A0A515DER5"/>
<gene>
    <name evidence="6" type="ORF">EUB48_17515</name>
</gene>
<dbReference type="InterPro" id="IPR039255">
    <property type="entry name" value="YceD_bac"/>
</dbReference>
<evidence type="ECO:0000256" key="2">
    <source>
        <dbReference type="ARBA" id="ARBA00010740"/>
    </source>
</evidence>
<dbReference type="KEGG" id="rhf:EUB48_17515"/>
<dbReference type="OrthoDB" id="5297600at2"/>
<sequence length="182" mass="19934">MKTGFVASRLDVKAFAQAAGQLAAQDTLQKYERLLQETQGLGADFPLNWAATGELRAVPGEADQVWLHLKVDATLPLTCQRCLGPVDVSVAVDRAFRFVADEETAAAQDDDFEEDLLVLSHDLDLRVLIEDEVLMELPHLPRHEVCPVDVKLAVADEAFEAETKAKPNPFAVLARLKGDKAS</sequence>
<dbReference type="PANTHER" id="PTHR38099:SF1">
    <property type="entry name" value="LARGE RIBOSOMAL RNA SUBUNIT ACCUMULATION PROTEIN YCED"/>
    <property type="match status" value="1"/>
</dbReference>
<keyword evidence="7" id="KW-1185">Reference proteome</keyword>
<protein>
    <recommendedName>
        <fullName evidence="3">Large ribosomal RNA subunit accumulation protein YceD</fullName>
    </recommendedName>
    <alternativeName>
        <fullName evidence="5">23S rRNA accumulation protein YceD</fullName>
    </alternativeName>
</protein>
<dbReference type="InterPro" id="IPR003772">
    <property type="entry name" value="YceD"/>
</dbReference>
<dbReference type="EMBL" id="CP035503">
    <property type="protein sequence ID" value="QDL38887.1"/>
    <property type="molecule type" value="Genomic_DNA"/>
</dbReference>
<dbReference type="GO" id="GO:0042254">
    <property type="term" value="P:ribosome biogenesis"/>
    <property type="evidence" value="ECO:0007669"/>
    <property type="project" value="UniProtKB-KW"/>
</dbReference>